<dbReference type="GO" id="GO:0003677">
    <property type="term" value="F:DNA binding"/>
    <property type="evidence" value="ECO:0007669"/>
    <property type="project" value="InterPro"/>
</dbReference>
<feature type="compositionally biased region" description="Basic and acidic residues" evidence="1">
    <location>
        <begin position="36"/>
        <end position="47"/>
    </location>
</feature>
<dbReference type="GO" id="GO:0005666">
    <property type="term" value="C:RNA polymerase III complex"/>
    <property type="evidence" value="ECO:0007669"/>
    <property type="project" value="InterPro"/>
</dbReference>
<evidence type="ECO:0000256" key="1">
    <source>
        <dbReference type="SAM" id="MobiDB-lite"/>
    </source>
</evidence>
<evidence type="ECO:0000313" key="2">
    <source>
        <dbReference type="EMBL" id="KAA3675743.1"/>
    </source>
</evidence>
<dbReference type="EMBL" id="QNGE01002345">
    <property type="protein sequence ID" value="KAA3675743.1"/>
    <property type="molecule type" value="Genomic_DNA"/>
</dbReference>
<organism evidence="2 3">
    <name type="scientific">Paragonimus westermani</name>
    <dbReference type="NCBI Taxonomy" id="34504"/>
    <lineage>
        <taxon>Eukaryota</taxon>
        <taxon>Metazoa</taxon>
        <taxon>Spiralia</taxon>
        <taxon>Lophotrochozoa</taxon>
        <taxon>Platyhelminthes</taxon>
        <taxon>Trematoda</taxon>
        <taxon>Digenea</taxon>
        <taxon>Plagiorchiida</taxon>
        <taxon>Troglotremata</taxon>
        <taxon>Troglotrematidae</taxon>
        <taxon>Paragonimus</taxon>
    </lineage>
</organism>
<feature type="region of interest" description="Disordered" evidence="1">
    <location>
        <begin position="95"/>
        <end position="120"/>
    </location>
</feature>
<sequence>MDSAIARIESAESGTKRKFVPNLKNALNKQIINTEKPAKAPRKDNRSDAPTNNRSARFERGGSQRAAGHDGGPQFVQSYSIFETGIGCVVKPDKSSVELREERPSTSKKHTDVQELSETELKDDPLNRCETFITDIKQVFKDPPVLMQDSAAGTHSPVDPLKDLDLSAGRNHRVPYDFFTDCGPGRLFSLRLPDKLLPNDLEQLKEGPFGKIQVLDNQQVRLVIGQAVFDLISPHPLTFNSDVVLLDPRGDDFIRLNCLGHLEQAMVAVPNLDEFVRLGQ</sequence>
<feature type="region of interest" description="Disordered" evidence="1">
    <location>
        <begin position="30"/>
        <end position="72"/>
    </location>
</feature>
<dbReference type="GO" id="GO:0006383">
    <property type="term" value="P:transcription by RNA polymerase III"/>
    <property type="evidence" value="ECO:0007669"/>
    <property type="project" value="InterPro"/>
</dbReference>
<comment type="caution">
    <text evidence="2">The sequence shown here is derived from an EMBL/GenBank/DDBJ whole genome shotgun (WGS) entry which is preliminary data.</text>
</comment>
<proteinExistence type="predicted"/>
<dbReference type="AlphaFoldDB" id="A0A5J4NJS5"/>
<name>A0A5J4NJS5_9TREM</name>
<dbReference type="InterPro" id="IPR007811">
    <property type="entry name" value="RPC4"/>
</dbReference>
<evidence type="ECO:0000313" key="3">
    <source>
        <dbReference type="Proteomes" id="UP000324629"/>
    </source>
</evidence>
<evidence type="ECO:0008006" key="4">
    <source>
        <dbReference type="Google" id="ProtNLM"/>
    </source>
</evidence>
<accession>A0A5J4NJS5</accession>
<dbReference type="Proteomes" id="UP000324629">
    <property type="component" value="Unassembled WGS sequence"/>
</dbReference>
<gene>
    <name evidence="2" type="ORF">DEA37_0002894</name>
</gene>
<keyword evidence="3" id="KW-1185">Reference proteome</keyword>
<protein>
    <recommendedName>
        <fullName evidence="4">DNA-directed RNA polymerase III subunit RPC4</fullName>
    </recommendedName>
</protein>
<reference evidence="2 3" key="1">
    <citation type="journal article" date="2019" name="Gigascience">
        <title>Whole-genome sequence of the oriental lung fluke Paragonimus westermani.</title>
        <authorList>
            <person name="Oey H."/>
            <person name="Zakrzewski M."/>
            <person name="Narain K."/>
            <person name="Devi K.R."/>
            <person name="Agatsuma T."/>
            <person name="Nawaratna S."/>
            <person name="Gobert G.N."/>
            <person name="Jones M.K."/>
            <person name="Ragan M.A."/>
            <person name="McManus D.P."/>
            <person name="Krause L."/>
        </authorList>
    </citation>
    <scope>NUCLEOTIDE SEQUENCE [LARGE SCALE GENOMIC DNA]</scope>
    <source>
        <strain evidence="2 3">IND2009</strain>
    </source>
</reference>
<dbReference type="Pfam" id="PF05132">
    <property type="entry name" value="RNA_pol_Rpc4"/>
    <property type="match status" value="1"/>
</dbReference>